<feature type="domain" description="Phosphoesterase HXTX" evidence="3">
    <location>
        <begin position="100"/>
        <end position="164"/>
    </location>
</feature>
<dbReference type="EC" id="3.1.4.58" evidence="2"/>
<evidence type="ECO:0000313" key="4">
    <source>
        <dbReference type="EMBL" id="GAA0600469.1"/>
    </source>
</evidence>
<feature type="domain" description="Phosphoesterase HXTX" evidence="3">
    <location>
        <begin position="11"/>
        <end position="94"/>
    </location>
</feature>
<dbReference type="InterPro" id="IPR009097">
    <property type="entry name" value="Cyclic_Pdiesterase"/>
</dbReference>
<proteinExistence type="inferred from homology"/>
<dbReference type="HAMAP" id="MF_01940">
    <property type="entry name" value="RNA_CPDase"/>
    <property type="match status" value="1"/>
</dbReference>
<evidence type="ECO:0000256" key="2">
    <source>
        <dbReference type="HAMAP-Rule" id="MF_01940"/>
    </source>
</evidence>
<dbReference type="NCBIfam" id="TIGR02258">
    <property type="entry name" value="2_5_ligase"/>
    <property type="match status" value="1"/>
</dbReference>
<name>A0ABN1FYF9_9BACI</name>
<dbReference type="PANTHER" id="PTHR35561:SF1">
    <property type="entry name" value="RNA 2',3'-CYCLIC PHOSPHODIESTERASE"/>
    <property type="match status" value="1"/>
</dbReference>
<comment type="catalytic activity">
    <reaction evidence="2">
        <text>a 3'-end 2',3'-cyclophospho-ribonucleotide-RNA + H2O = a 3'-end 2'-phospho-ribonucleotide-RNA + H(+)</text>
        <dbReference type="Rhea" id="RHEA:11828"/>
        <dbReference type="Rhea" id="RHEA-COMP:10464"/>
        <dbReference type="Rhea" id="RHEA-COMP:17353"/>
        <dbReference type="ChEBI" id="CHEBI:15377"/>
        <dbReference type="ChEBI" id="CHEBI:15378"/>
        <dbReference type="ChEBI" id="CHEBI:83064"/>
        <dbReference type="ChEBI" id="CHEBI:173113"/>
        <dbReference type="EC" id="3.1.4.58"/>
    </reaction>
</comment>
<gene>
    <name evidence="4" type="primary">thpR</name>
    <name evidence="4" type="ORF">GCM10009001_16090</name>
</gene>
<keyword evidence="5" id="KW-1185">Reference proteome</keyword>
<feature type="active site" description="Proton acceptor" evidence="2">
    <location>
        <position position="129"/>
    </location>
</feature>
<keyword evidence="1 2" id="KW-0378">Hydrolase</keyword>
<dbReference type="Pfam" id="PF02834">
    <property type="entry name" value="LigT_PEase"/>
    <property type="match status" value="2"/>
</dbReference>
<protein>
    <recommendedName>
        <fullName evidence="2">RNA 2',3'-cyclic phosphodiesterase</fullName>
        <shortName evidence="2">RNA 2',3'-CPDase</shortName>
        <ecNumber evidence="2">3.1.4.58</ecNumber>
    </recommendedName>
</protein>
<evidence type="ECO:0000256" key="1">
    <source>
        <dbReference type="ARBA" id="ARBA00022801"/>
    </source>
</evidence>
<organism evidence="4 5">
    <name type="scientific">Virgibacillus siamensis</name>
    <dbReference type="NCBI Taxonomy" id="480071"/>
    <lineage>
        <taxon>Bacteria</taxon>
        <taxon>Bacillati</taxon>
        <taxon>Bacillota</taxon>
        <taxon>Bacilli</taxon>
        <taxon>Bacillales</taxon>
        <taxon>Bacillaceae</taxon>
        <taxon>Virgibacillus</taxon>
    </lineage>
</organism>
<dbReference type="Proteomes" id="UP001500866">
    <property type="component" value="Unassembled WGS sequence"/>
</dbReference>
<feature type="short sequence motif" description="HXTX 1" evidence="2">
    <location>
        <begin position="44"/>
        <end position="47"/>
    </location>
</feature>
<dbReference type="EMBL" id="BAAADS010000012">
    <property type="protein sequence ID" value="GAA0600469.1"/>
    <property type="molecule type" value="Genomic_DNA"/>
</dbReference>
<reference evidence="4 5" key="1">
    <citation type="journal article" date="2019" name="Int. J. Syst. Evol. Microbiol.">
        <title>The Global Catalogue of Microorganisms (GCM) 10K type strain sequencing project: providing services to taxonomists for standard genome sequencing and annotation.</title>
        <authorList>
            <consortium name="The Broad Institute Genomics Platform"/>
            <consortium name="The Broad Institute Genome Sequencing Center for Infectious Disease"/>
            <person name="Wu L."/>
            <person name="Ma J."/>
        </authorList>
    </citation>
    <scope>NUCLEOTIDE SEQUENCE [LARGE SCALE GENOMIC DNA]</scope>
    <source>
        <strain evidence="4 5">JCM 15395</strain>
    </source>
</reference>
<dbReference type="InterPro" id="IPR004175">
    <property type="entry name" value="RNA_CPDase"/>
</dbReference>
<feature type="active site" description="Proton donor" evidence="2">
    <location>
        <position position="44"/>
    </location>
</feature>
<dbReference type="RefSeq" id="WP_343811937.1">
    <property type="nucleotide sequence ID" value="NZ_BAAADS010000012.1"/>
</dbReference>
<accession>A0ABN1FYF9</accession>
<feature type="short sequence motif" description="HXTX 2" evidence="2">
    <location>
        <begin position="129"/>
        <end position="132"/>
    </location>
</feature>
<dbReference type="PANTHER" id="PTHR35561">
    <property type="entry name" value="RNA 2',3'-CYCLIC PHOSPHODIESTERASE"/>
    <property type="match status" value="1"/>
</dbReference>
<evidence type="ECO:0000313" key="5">
    <source>
        <dbReference type="Proteomes" id="UP001500866"/>
    </source>
</evidence>
<sequence>MAGLPHYFIAVPLPQELKQYLSEKQQQFKQIVPYKQWPHPEDVHITLKFLGPVSPGQLDQLNVKLEKLTDLHSFRVRTGSLGTFGKSTQPRVLWAGVEKTEALSKLQQLVDQLANDSGFEQEKRTYSPHITLAKKWNNRDENFPELQDTCIDAYHLTVNEVVIYRIFPQSIPKYKKIAVYQLK</sequence>
<dbReference type="InterPro" id="IPR014051">
    <property type="entry name" value="Phosphoesterase_HXTX"/>
</dbReference>
<evidence type="ECO:0000259" key="3">
    <source>
        <dbReference type="Pfam" id="PF02834"/>
    </source>
</evidence>
<dbReference type="Gene3D" id="3.90.1140.10">
    <property type="entry name" value="Cyclic phosphodiesterase"/>
    <property type="match status" value="1"/>
</dbReference>
<comment type="function">
    <text evidence="2">Hydrolyzes RNA 2',3'-cyclic phosphodiester to an RNA 2'-phosphomonoester.</text>
</comment>
<comment type="caution">
    <text evidence="4">The sequence shown here is derived from an EMBL/GenBank/DDBJ whole genome shotgun (WGS) entry which is preliminary data.</text>
</comment>
<comment type="similarity">
    <text evidence="2">Belongs to the 2H phosphoesterase superfamily. ThpR family.</text>
</comment>
<dbReference type="SUPFAM" id="SSF55144">
    <property type="entry name" value="LigT-like"/>
    <property type="match status" value="1"/>
</dbReference>